<dbReference type="InterPro" id="IPR041069">
    <property type="entry name" value="FeoB_Cyto"/>
</dbReference>
<feature type="transmembrane region" description="Helical" evidence="17">
    <location>
        <begin position="616"/>
        <end position="639"/>
    </location>
</feature>
<dbReference type="Proteomes" id="UP000008544">
    <property type="component" value="Chromosome"/>
</dbReference>
<feature type="binding site" evidence="15">
    <location>
        <begin position="45"/>
        <end position="49"/>
    </location>
    <ligand>
        <name>GTP</name>
        <dbReference type="ChEBI" id="CHEBI:37565"/>
        <label>1</label>
    </ligand>
</feature>
<evidence type="ECO:0000256" key="10">
    <source>
        <dbReference type="ARBA" id="ARBA00023004"/>
    </source>
</evidence>
<reference evidence="19 20" key="2">
    <citation type="journal article" date="2008" name="Science">
        <title>Environmental genomics reveals a single-species ecosystem deep within Earth.</title>
        <authorList>
            <person name="Chivian D."/>
            <person name="Brodie E.L."/>
            <person name="Alm E.J."/>
            <person name="Culley D.E."/>
            <person name="Dehal P.S."/>
            <person name="Desantis T.Z."/>
            <person name="Gihring T.M."/>
            <person name="Lapidus A."/>
            <person name="Lin L.H."/>
            <person name="Lowry S.R."/>
            <person name="Moser D.P."/>
            <person name="Richardson P.M."/>
            <person name="Southam G."/>
            <person name="Wanger G."/>
            <person name="Pratt L.M."/>
            <person name="Andersen G.L."/>
            <person name="Hazen T.C."/>
            <person name="Brockman F.J."/>
            <person name="Arkin A.P."/>
            <person name="Onstott T.C."/>
        </authorList>
    </citation>
    <scope>NUCLEOTIDE SEQUENCE [LARGE SCALE GENOMIC DNA]</scope>
    <source>
        <strain evidence="19 20">MP104C</strain>
    </source>
</reference>
<dbReference type="PANTHER" id="PTHR43185">
    <property type="entry name" value="FERROUS IRON TRANSPORT PROTEIN B"/>
    <property type="match status" value="1"/>
</dbReference>
<dbReference type="InterPro" id="IPR011642">
    <property type="entry name" value="Gate_dom"/>
</dbReference>
<feature type="transmembrane region" description="Helical" evidence="17">
    <location>
        <begin position="467"/>
        <end position="487"/>
    </location>
</feature>
<sequence>MMQASGTAKALKEITVGLAGNPNSGKTSMFNNLTGARQHVGNWPGVTIEKKEGRHIRDDLVIRVVDLPGTYSLGAFSEDEAVARNYILSGEPDLVINIVDASNLERNLYLTVQLMEMGANVVIALNMFDEAEKKQIRIDLEAMAGILGVPVVPTVAVRNKGTSELVAAAVSAAGKGPGRAFTIDYGKEAEPGIAKLEAALTGVETVRHLPARWVAVKLLEGDEGIYGRVMQSPEAGEIIKLRDEVAAHIESVTGLDPESLFADRRYGFIGGLIRETVTRKSTAEDRLSASDRIDRVVTNRLLGMPIFFLSMFAVFQFTFALGGPLSGYVDEFFVWLGEGAGALIANELIASLVADGIIAGVGAVLVFIPPIFLIFFAISLLEDSGYMARAAYVMDRFMHRLGLHGKSFIPLLIGFGCNVPAIMACRTLENRRDRMITILITPLMSCAARLPIYVLFVGVFFAAYQGLIIFSLYLLGIVLAIVMGVLFKRFLFKGEVSPFVMELPPYRVPTLKGVLIHMWERGWAFIKRAGTIIFSVVIVIWVLASLPAGVEFAGRESYLGAIGGFLAPVFAPLGFGTWEAAAALIFGLLAKEVVVSTFGVVYGIGEEGLAAAVQTYWTPLSAYAFMVMSLIYIPCAATIATIKRETNSWRWTGFAVAYSLVLGWIMAFLVYQGGRLFGLG</sequence>
<evidence type="ECO:0000256" key="11">
    <source>
        <dbReference type="ARBA" id="ARBA00023065"/>
    </source>
</evidence>
<keyword evidence="10 17" id="KW-0408">Iron</keyword>
<dbReference type="InterPro" id="IPR030389">
    <property type="entry name" value="G_FEOB_dom"/>
</dbReference>
<keyword evidence="5 17" id="KW-0410">Iron transport</keyword>
<dbReference type="InterPro" id="IPR050860">
    <property type="entry name" value="FeoB_GTPase"/>
</dbReference>
<name>B1I5Z7_DESAP</name>
<keyword evidence="20" id="KW-1185">Reference proteome</keyword>
<evidence type="ECO:0000259" key="18">
    <source>
        <dbReference type="PROSITE" id="PS51711"/>
    </source>
</evidence>
<evidence type="ECO:0000256" key="16">
    <source>
        <dbReference type="PIRSR" id="PIRSR603373-2"/>
    </source>
</evidence>
<organism evidence="19 20">
    <name type="scientific">Desulforudis audaxviator (strain MP104C)</name>
    <dbReference type="NCBI Taxonomy" id="477974"/>
    <lineage>
        <taxon>Bacteria</taxon>
        <taxon>Bacillati</taxon>
        <taxon>Bacillota</taxon>
        <taxon>Clostridia</taxon>
        <taxon>Thermoanaerobacterales</taxon>
        <taxon>Candidatus Desulforudaceae</taxon>
        <taxon>Candidatus Desulforudis</taxon>
    </lineage>
</organism>
<feature type="transmembrane region" description="Helical" evidence="17">
    <location>
        <begin position="525"/>
        <end position="546"/>
    </location>
</feature>
<keyword evidence="3 17" id="KW-0813">Transport</keyword>
<comment type="subcellular location">
    <subcellularLocation>
        <location evidence="2">Cell inner membrane</location>
        <topology evidence="2">Multi-pass membrane protein</topology>
    </subcellularLocation>
    <subcellularLocation>
        <location evidence="17">Cell membrane</location>
        <topology evidence="17">Multi-pass membrane protein</topology>
    </subcellularLocation>
</comment>
<dbReference type="InterPro" id="IPR027417">
    <property type="entry name" value="P-loop_NTPase"/>
</dbReference>
<evidence type="ECO:0000256" key="12">
    <source>
        <dbReference type="ARBA" id="ARBA00023134"/>
    </source>
</evidence>
<keyword evidence="4" id="KW-1003">Cell membrane</keyword>
<keyword evidence="9 17" id="KW-1133">Transmembrane helix</keyword>
<dbReference type="Pfam" id="PF07664">
    <property type="entry name" value="FeoB_C"/>
    <property type="match status" value="1"/>
</dbReference>
<dbReference type="Pfam" id="PF07670">
    <property type="entry name" value="Gate"/>
    <property type="match status" value="2"/>
</dbReference>
<feature type="binding site" evidence="16">
    <location>
        <position position="31"/>
    </location>
    <ligand>
        <name>Mg(2+)</name>
        <dbReference type="ChEBI" id="CHEBI:18420"/>
        <label>2</label>
    </ligand>
</feature>
<dbReference type="AlphaFoldDB" id="B1I5Z7"/>
<proteinExistence type="inferred from homology"/>
<dbReference type="STRING" id="477974.Daud_1951"/>
<keyword evidence="7 17" id="KW-0812">Transmembrane</keyword>
<evidence type="ECO:0000256" key="15">
    <source>
        <dbReference type="PIRSR" id="PIRSR603373-1"/>
    </source>
</evidence>
<comment type="function">
    <text evidence="1 17">Probable transporter of a GTP-driven Fe(2+) uptake system.</text>
</comment>
<dbReference type="InterPro" id="IPR003373">
    <property type="entry name" value="Fe2_transport_prot-B"/>
</dbReference>
<feature type="binding site" evidence="15">
    <location>
        <begin position="126"/>
        <end position="129"/>
    </location>
    <ligand>
        <name>GTP</name>
        <dbReference type="ChEBI" id="CHEBI:37565"/>
        <label>1</label>
    </ligand>
</feature>
<dbReference type="eggNOG" id="COG0370">
    <property type="taxonomic scope" value="Bacteria"/>
</dbReference>
<feature type="transmembrane region" description="Helical" evidence="17">
    <location>
        <begin position="582"/>
        <end position="604"/>
    </location>
</feature>
<reference evidence="20" key="1">
    <citation type="submission" date="2007-10" db="EMBL/GenBank/DDBJ databases">
        <title>Complete sequence of chromosome of Desulforudis audaxviator MP104C.</title>
        <authorList>
            <person name="Copeland A."/>
            <person name="Lucas S."/>
            <person name="Lapidus A."/>
            <person name="Barry K."/>
            <person name="Glavina del Rio T."/>
            <person name="Dalin E."/>
            <person name="Tice H."/>
            <person name="Bruce D."/>
            <person name="Pitluck S."/>
            <person name="Lowry S.R."/>
            <person name="Larimer F."/>
            <person name="Land M.L."/>
            <person name="Hauser L."/>
            <person name="Kyrpides N."/>
            <person name="Ivanova N.N."/>
            <person name="Richardson P."/>
        </authorList>
    </citation>
    <scope>NUCLEOTIDE SEQUENCE [LARGE SCALE GENOMIC DNA]</scope>
    <source>
        <strain evidence="20">MP104C</strain>
    </source>
</reference>
<keyword evidence="8 15" id="KW-0547">Nucleotide-binding</keyword>
<dbReference type="InterPro" id="IPR011640">
    <property type="entry name" value="Fe2_transport_prot_B_C"/>
</dbReference>
<comment type="similarity">
    <text evidence="17">Belongs to the TRAFAC class TrmE-Era-EngA-EngB-Septin-like GTPase superfamily. FeoB GTPase (TC 9.A.8) family.</text>
</comment>
<evidence type="ECO:0000256" key="1">
    <source>
        <dbReference type="ARBA" id="ARBA00003926"/>
    </source>
</evidence>
<keyword evidence="13 17" id="KW-0472">Membrane</keyword>
<dbReference type="EMBL" id="CP000860">
    <property type="protein sequence ID" value="ACA60442.1"/>
    <property type="molecule type" value="Genomic_DNA"/>
</dbReference>
<evidence type="ECO:0000256" key="3">
    <source>
        <dbReference type="ARBA" id="ARBA00022448"/>
    </source>
</evidence>
<evidence type="ECO:0000256" key="4">
    <source>
        <dbReference type="ARBA" id="ARBA00022475"/>
    </source>
</evidence>
<dbReference type="Gene3D" id="3.40.50.300">
    <property type="entry name" value="P-loop containing nucleotide triphosphate hydrolases"/>
    <property type="match status" value="1"/>
</dbReference>
<protein>
    <recommendedName>
        <fullName evidence="14 17">Ferrous iron transport protein B</fullName>
    </recommendedName>
</protein>
<evidence type="ECO:0000256" key="14">
    <source>
        <dbReference type="NCBIfam" id="TIGR00437"/>
    </source>
</evidence>
<feature type="transmembrane region" description="Helical" evidence="17">
    <location>
        <begin position="301"/>
        <end position="320"/>
    </location>
</feature>
<evidence type="ECO:0000256" key="2">
    <source>
        <dbReference type="ARBA" id="ARBA00004429"/>
    </source>
</evidence>
<feature type="binding site" evidence="16">
    <location>
        <position position="34"/>
    </location>
    <ligand>
        <name>Mg(2+)</name>
        <dbReference type="ChEBI" id="CHEBI:18420"/>
        <label>2</label>
    </ligand>
</feature>
<dbReference type="HOGENOM" id="CLU_013350_3_0_9"/>
<evidence type="ECO:0000256" key="17">
    <source>
        <dbReference type="RuleBase" id="RU362098"/>
    </source>
</evidence>
<keyword evidence="16" id="KW-0479">Metal-binding</keyword>
<evidence type="ECO:0000256" key="13">
    <source>
        <dbReference type="ARBA" id="ARBA00023136"/>
    </source>
</evidence>
<evidence type="ECO:0000256" key="8">
    <source>
        <dbReference type="ARBA" id="ARBA00022741"/>
    </source>
</evidence>
<dbReference type="NCBIfam" id="TIGR00437">
    <property type="entry name" value="feoB"/>
    <property type="match status" value="1"/>
</dbReference>
<dbReference type="PROSITE" id="PS51711">
    <property type="entry name" value="G_FEOB"/>
    <property type="match status" value="1"/>
</dbReference>
<keyword evidence="16" id="KW-0460">Magnesium</keyword>
<evidence type="ECO:0000256" key="6">
    <source>
        <dbReference type="ARBA" id="ARBA00022519"/>
    </source>
</evidence>
<keyword evidence="12 15" id="KW-0342">GTP-binding</keyword>
<dbReference type="Gene3D" id="1.10.287.1770">
    <property type="match status" value="1"/>
</dbReference>
<dbReference type="KEGG" id="dau:Daud_1951"/>
<evidence type="ECO:0000256" key="5">
    <source>
        <dbReference type="ARBA" id="ARBA00022496"/>
    </source>
</evidence>
<feature type="binding site" evidence="16">
    <location>
        <position position="35"/>
    </location>
    <ligand>
        <name>Mg(2+)</name>
        <dbReference type="ChEBI" id="CHEBI:18420"/>
        <label>2</label>
    </ligand>
</feature>
<dbReference type="GO" id="GO:0015093">
    <property type="term" value="F:ferrous iron transmembrane transporter activity"/>
    <property type="evidence" value="ECO:0007669"/>
    <property type="project" value="UniProtKB-UniRule"/>
</dbReference>
<feature type="binding site" evidence="15">
    <location>
        <begin position="20"/>
        <end position="27"/>
    </location>
    <ligand>
        <name>GTP</name>
        <dbReference type="ChEBI" id="CHEBI:37565"/>
        <label>1</label>
    </ligand>
</feature>
<keyword evidence="11" id="KW-0406">Ion transport</keyword>
<dbReference type="GO" id="GO:0005886">
    <property type="term" value="C:plasma membrane"/>
    <property type="evidence" value="ECO:0007669"/>
    <property type="project" value="UniProtKB-SubCell"/>
</dbReference>
<feature type="transmembrane region" description="Helical" evidence="17">
    <location>
        <begin position="651"/>
        <end position="671"/>
    </location>
</feature>
<dbReference type="Pfam" id="PF17910">
    <property type="entry name" value="FeoB_Cyto"/>
    <property type="match status" value="1"/>
</dbReference>
<evidence type="ECO:0000256" key="7">
    <source>
        <dbReference type="ARBA" id="ARBA00022692"/>
    </source>
</evidence>
<dbReference type="PANTHER" id="PTHR43185:SF1">
    <property type="entry name" value="FE(2+) TRANSPORTER FEOB"/>
    <property type="match status" value="1"/>
</dbReference>
<dbReference type="FunFam" id="3.40.50.300:FF:000426">
    <property type="entry name" value="Ferrous iron transport protein B"/>
    <property type="match status" value="1"/>
</dbReference>
<feature type="transmembrane region" description="Helical" evidence="17">
    <location>
        <begin position="436"/>
        <end position="461"/>
    </location>
</feature>
<evidence type="ECO:0000313" key="20">
    <source>
        <dbReference type="Proteomes" id="UP000008544"/>
    </source>
</evidence>
<dbReference type="Pfam" id="PF02421">
    <property type="entry name" value="FeoB_N"/>
    <property type="match status" value="1"/>
</dbReference>
<gene>
    <name evidence="19" type="ordered locus">Daud_1951</name>
</gene>
<dbReference type="RefSeq" id="WP_012303017.1">
    <property type="nucleotide sequence ID" value="NC_010424.1"/>
</dbReference>
<dbReference type="CDD" id="cd01879">
    <property type="entry name" value="FeoB"/>
    <property type="match status" value="1"/>
</dbReference>
<feature type="domain" description="FeoB-type G" evidence="18">
    <location>
        <begin position="13"/>
        <end position="175"/>
    </location>
</feature>
<feature type="binding site" evidence="15">
    <location>
        <begin position="66"/>
        <end position="69"/>
    </location>
    <ligand>
        <name>GTP</name>
        <dbReference type="ChEBI" id="CHEBI:37565"/>
        <label>1</label>
    </ligand>
</feature>
<dbReference type="GO" id="GO:0005525">
    <property type="term" value="F:GTP binding"/>
    <property type="evidence" value="ECO:0007669"/>
    <property type="project" value="UniProtKB-KW"/>
</dbReference>
<feature type="transmembrane region" description="Helical" evidence="17">
    <location>
        <begin position="401"/>
        <end position="424"/>
    </location>
</feature>
<dbReference type="GO" id="GO:0046872">
    <property type="term" value="F:metal ion binding"/>
    <property type="evidence" value="ECO:0007669"/>
    <property type="project" value="UniProtKB-KW"/>
</dbReference>
<dbReference type="SUPFAM" id="SSF52540">
    <property type="entry name" value="P-loop containing nucleoside triphosphate hydrolases"/>
    <property type="match status" value="1"/>
</dbReference>
<feature type="transmembrane region" description="Helical" evidence="17">
    <location>
        <begin position="332"/>
        <end position="350"/>
    </location>
</feature>
<evidence type="ECO:0000256" key="9">
    <source>
        <dbReference type="ARBA" id="ARBA00022989"/>
    </source>
</evidence>
<feature type="transmembrane region" description="Helical" evidence="17">
    <location>
        <begin position="558"/>
        <end position="575"/>
    </location>
</feature>
<evidence type="ECO:0000313" key="19">
    <source>
        <dbReference type="EMBL" id="ACA60442.1"/>
    </source>
</evidence>
<accession>B1I5Z7</accession>
<feature type="transmembrane region" description="Helical" evidence="17">
    <location>
        <begin position="357"/>
        <end position="381"/>
    </location>
</feature>
<keyword evidence="6" id="KW-0997">Cell inner membrane</keyword>